<feature type="binding site" evidence="7">
    <location>
        <position position="69"/>
    </location>
    <ligand>
        <name>S-adenosyl-L-methionine</name>
        <dbReference type="ChEBI" id="CHEBI:59789"/>
    </ligand>
</feature>
<dbReference type="Proteomes" id="UP000029443">
    <property type="component" value="Unassembled WGS sequence"/>
</dbReference>
<dbReference type="InterPro" id="IPR055361">
    <property type="entry name" value="tRNA_methyltr_TrmB_bact"/>
</dbReference>
<keyword evidence="5 7" id="KW-0949">S-adenosyl-L-methionine</keyword>
<evidence type="ECO:0000313" key="9">
    <source>
        <dbReference type="Proteomes" id="UP000029443"/>
    </source>
</evidence>
<dbReference type="CDD" id="cd02440">
    <property type="entry name" value="AdoMet_MTases"/>
    <property type="match status" value="1"/>
</dbReference>
<dbReference type="PANTHER" id="PTHR23417">
    <property type="entry name" value="3-DEOXY-D-MANNO-OCTULOSONIC-ACID TRANSFERASE/TRNA GUANINE-N 7 - -METHYLTRANSFERASE"/>
    <property type="match status" value="1"/>
</dbReference>
<comment type="pathway">
    <text evidence="7">tRNA modification; N(7)-methylguanine-tRNA biosynthesis.</text>
</comment>
<evidence type="ECO:0000256" key="6">
    <source>
        <dbReference type="ARBA" id="ARBA00022694"/>
    </source>
</evidence>
<feature type="binding site" evidence="7">
    <location>
        <position position="121"/>
    </location>
    <ligand>
        <name>S-adenosyl-L-methionine</name>
        <dbReference type="ChEBI" id="CHEBI:59789"/>
    </ligand>
</feature>
<dbReference type="InterPro" id="IPR003358">
    <property type="entry name" value="tRNA_(Gua-N-7)_MeTrfase_Trmb"/>
</dbReference>
<feature type="binding site" evidence="7">
    <location>
        <position position="180"/>
    </location>
    <ligand>
        <name>substrate</name>
    </ligand>
</feature>
<proteinExistence type="inferred from homology"/>
<organism evidence="8 9">
    <name type="scientific">Alcanivorax jadensis T9</name>
    <dbReference type="NCBI Taxonomy" id="1177181"/>
    <lineage>
        <taxon>Bacteria</taxon>
        <taxon>Pseudomonadati</taxon>
        <taxon>Pseudomonadota</taxon>
        <taxon>Gammaproteobacteria</taxon>
        <taxon>Oceanospirillales</taxon>
        <taxon>Alcanivoracaceae</taxon>
        <taxon>Alcanivorax</taxon>
    </lineage>
</organism>
<evidence type="ECO:0000313" key="8">
    <source>
        <dbReference type="EMBL" id="KGD60604.1"/>
    </source>
</evidence>
<dbReference type="RefSeq" id="WP_035248627.1">
    <property type="nucleotide sequence ID" value="NZ_ARXU01000009.1"/>
</dbReference>
<dbReference type="NCBIfam" id="TIGR00091">
    <property type="entry name" value="tRNA (guanosine(46)-N7)-methyltransferase TrmB"/>
    <property type="match status" value="1"/>
</dbReference>
<dbReference type="PANTHER" id="PTHR23417:SF14">
    <property type="entry name" value="PENTACOTRIPEPTIDE-REPEAT REGION OF PRORP DOMAIN-CONTAINING PROTEIN"/>
    <property type="match status" value="1"/>
</dbReference>
<sequence length="238" mass="27140">MLDFIKQDQDPETGKVMRKVRSFVLREGRLTAGQRNALDSLWPQFGLERADGVLDPQAVFGRDAPRVLEIGYGMGHSLADMAQADPDKDFIGIEVHRPGVGALLMEIQQRGLSNLRSYCDDAVEILELCIPDNSLARVQLYFPDPWHKKKHHKRRIVQPAWVALVHRKLQPGGVLHMATDWENYSEYMMEVMNDAEGFTNTAGTGQFSPRPSWRPETKFERRGEKLGHGVWDLLFEKS</sequence>
<dbReference type="HAMAP" id="MF_01057">
    <property type="entry name" value="tRNA_methyltr_TrmB"/>
    <property type="match status" value="1"/>
</dbReference>
<feature type="binding site" evidence="7">
    <location>
        <position position="94"/>
    </location>
    <ligand>
        <name>S-adenosyl-L-methionine</name>
        <dbReference type="ChEBI" id="CHEBI:59789"/>
    </ligand>
</feature>
<evidence type="ECO:0000256" key="7">
    <source>
        <dbReference type="HAMAP-Rule" id="MF_01057"/>
    </source>
</evidence>
<dbReference type="SUPFAM" id="SSF53335">
    <property type="entry name" value="S-adenosyl-L-methionine-dependent methyltransferases"/>
    <property type="match status" value="1"/>
</dbReference>
<dbReference type="Gene3D" id="3.40.50.150">
    <property type="entry name" value="Vaccinia Virus protein VP39"/>
    <property type="match status" value="1"/>
</dbReference>
<comment type="similarity">
    <text evidence="7">Belongs to the class I-like SAM-binding methyltransferase superfamily. TrmB family.</text>
</comment>
<dbReference type="PROSITE" id="PS51625">
    <property type="entry name" value="SAM_MT_TRMB"/>
    <property type="match status" value="1"/>
</dbReference>
<comment type="caution">
    <text evidence="8">The sequence shown here is derived from an EMBL/GenBank/DDBJ whole genome shotgun (WGS) entry which is preliminary data.</text>
</comment>
<name>A0ABR4WBN5_9GAMM</name>
<dbReference type="EC" id="2.1.1.33" evidence="7"/>
<comment type="function">
    <text evidence="2 7">Catalyzes the formation of N(7)-methylguanine at position 46 (m7G46) in tRNA.</text>
</comment>
<dbReference type="Pfam" id="PF02390">
    <property type="entry name" value="Methyltransf_4"/>
    <property type="match status" value="1"/>
</dbReference>
<keyword evidence="9" id="KW-1185">Reference proteome</keyword>
<keyword evidence="4 7" id="KW-0808">Transferase</keyword>
<accession>A0ABR4WBN5</accession>
<evidence type="ECO:0000256" key="1">
    <source>
        <dbReference type="ARBA" id="ARBA00000142"/>
    </source>
</evidence>
<evidence type="ECO:0000256" key="4">
    <source>
        <dbReference type="ARBA" id="ARBA00022679"/>
    </source>
</evidence>
<dbReference type="InterPro" id="IPR029063">
    <property type="entry name" value="SAM-dependent_MTases_sf"/>
</dbReference>
<comment type="caution">
    <text evidence="7">Lacks conserved residue(s) required for the propagation of feature annotation.</text>
</comment>
<dbReference type="EMBL" id="ARXU01000009">
    <property type="protein sequence ID" value="KGD60604.1"/>
    <property type="molecule type" value="Genomic_DNA"/>
</dbReference>
<evidence type="ECO:0000256" key="3">
    <source>
        <dbReference type="ARBA" id="ARBA00022603"/>
    </source>
</evidence>
<feature type="binding site" evidence="7">
    <location>
        <begin position="217"/>
        <end position="220"/>
    </location>
    <ligand>
        <name>substrate</name>
    </ligand>
</feature>
<feature type="binding site" evidence="7">
    <location>
        <position position="144"/>
    </location>
    <ligand>
        <name>S-adenosyl-L-methionine</name>
        <dbReference type="ChEBI" id="CHEBI:59789"/>
    </ligand>
</feature>
<keyword evidence="6 7" id="KW-0819">tRNA processing</keyword>
<comment type="catalytic activity">
    <reaction evidence="1 7">
        <text>guanosine(46) in tRNA + S-adenosyl-L-methionine = N(7)-methylguanosine(46) in tRNA + S-adenosyl-L-homocysteine</text>
        <dbReference type="Rhea" id="RHEA:42708"/>
        <dbReference type="Rhea" id="RHEA-COMP:10188"/>
        <dbReference type="Rhea" id="RHEA-COMP:10189"/>
        <dbReference type="ChEBI" id="CHEBI:57856"/>
        <dbReference type="ChEBI" id="CHEBI:59789"/>
        <dbReference type="ChEBI" id="CHEBI:74269"/>
        <dbReference type="ChEBI" id="CHEBI:74480"/>
        <dbReference type="EC" id="2.1.1.33"/>
    </reaction>
</comment>
<protein>
    <recommendedName>
        <fullName evidence="7">tRNA (guanine-N(7)-)-methyltransferase</fullName>
        <ecNumber evidence="7">2.1.1.33</ecNumber>
    </recommendedName>
    <alternativeName>
        <fullName evidence="7">tRNA (guanine(46)-N(7))-methyltransferase</fullName>
    </alternativeName>
    <alternativeName>
        <fullName evidence="7">tRNA(m7G46)-methyltransferase</fullName>
    </alternativeName>
</protein>
<evidence type="ECO:0000256" key="2">
    <source>
        <dbReference type="ARBA" id="ARBA00003015"/>
    </source>
</evidence>
<reference evidence="8 9" key="1">
    <citation type="submission" date="2012-09" db="EMBL/GenBank/DDBJ databases">
        <title>Genome Sequence of alkane-degrading Bacterium Alcanivorax jadensis T9.</title>
        <authorList>
            <person name="Lai Q."/>
            <person name="Shao Z."/>
        </authorList>
    </citation>
    <scope>NUCLEOTIDE SEQUENCE [LARGE SCALE GENOMIC DNA]</scope>
    <source>
        <strain evidence="8 9">T9</strain>
    </source>
</reference>
<gene>
    <name evidence="7" type="primary">trmB</name>
    <name evidence="8" type="ORF">T9A_02339</name>
</gene>
<feature type="binding site" evidence="7">
    <location>
        <position position="148"/>
    </location>
    <ligand>
        <name>substrate</name>
    </ligand>
</feature>
<keyword evidence="3 7" id="KW-0489">Methyltransferase</keyword>
<evidence type="ECO:0000256" key="5">
    <source>
        <dbReference type="ARBA" id="ARBA00022691"/>
    </source>
</evidence>